<name>A0A2S7TWA3_9FLAO</name>
<dbReference type="EMBL" id="MTPW01000003">
    <property type="protein sequence ID" value="PQJ27026.1"/>
    <property type="molecule type" value="Genomic_DNA"/>
</dbReference>
<feature type="non-terminal residue" evidence="1">
    <location>
        <position position="78"/>
    </location>
</feature>
<accession>A0A2S7TWA3</accession>
<evidence type="ECO:0000313" key="2">
    <source>
        <dbReference type="Proteomes" id="UP000239747"/>
    </source>
</evidence>
<sequence>MKGVEQVGGGPNLVSNAVTGFLGQRIDFRGRPLNGDISMTIALDDVAIIGNPYPSALDMKKFLEDNTILHLLYHKLIQ</sequence>
<dbReference type="AlphaFoldDB" id="A0A2S7TWA3"/>
<gene>
    <name evidence="1" type="ORF">BST92_14905</name>
</gene>
<dbReference type="Proteomes" id="UP000239747">
    <property type="component" value="Unassembled WGS sequence"/>
</dbReference>
<keyword evidence="2" id="KW-1185">Reference proteome</keyword>
<evidence type="ECO:0000313" key="1">
    <source>
        <dbReference type="EMBL" id="PQJ27026.1"/>
    </source>
</evidence>
<organism evidence="1 2">
    <name type="scientific">Nonlabens arenilitoris</name>
    <dbReference type="NCBI Taxonomy" id="1217969"/>
    <lineage>
        <taxon>Bacteria</taxon>
        <taxon>Pseudomonadati</taxon>
        <taxon>Bacteroidota</taxon>
        <taxon>Flavobacteriia</taxon>
        <taxon>Flavobacteriales</taxon>
        <taxon>Flavobacteriaceae</taxon>
        <taxon>Nonlabens</taxon>
    </lineage>
</organism>
<proteinExistence type="predicted"/>
<reference evidence="1 2" key="1">
    <citation type="submission" date="2017-01" db="EMBL/GenBank/DDBJ databases">
        <title>Trade-off between light-utilization and light-protection in marine flavobacteria.</title>
        <authorList>
            <person name="Kumagai Y."/>
            <person name="Yoshizawa S."/>
            <person name="Kogure K."/>
            <person name="Iwasaki W."/>
        </authorList>
    </citation>
    <scope>NUCLEOTIDE SEQUENCE [LARGE SCALE GENOMIC DNA]</scope>
    <source>
        <strain evidence="1 2">KCTC 32109</strain>
    </source>
</reference>
<protein>
    <submittedName>
        <fullName evidence="1">Uncharacterized protein</fullName>
    </submittedName>
</protein>
<dbReference type="OrthoDB" id="2582440at2"/>
<comment type="caution">
    <text evidence="1">The sequence shown here is derived from an EMBL/GenBank/DDBJ whole genome shotgun (WGS) entry which is preliminary data.</text>
</comment>
<dbReference type="RefSeq" id="WP_146105174.1">
    <property type="nucleotide sequence ID" value="NZ_MTPW01000003.1"/>
</dbReference>